<evidence type="ECO:0000313" key="2">
    <source>
        <dbReference type="EMBL" id="KAF7728059.1"/>
    </source>
</evidence>
<dbReference type="OrthoDB" id="5562676at2759"/>
<dbReference type="PANTHER" id="PTHR28062">
    <property type="entry name" value="K+-H+ EXCHANGE-LIKE PROTEIN"/>
    <property type="match status" value="1"/>
</dbReference>
<keyword evidence="1" id="KW-0472">Membrane</keyword>
<comment type="caution">
    <text evidence="2">The sequence shown here is derived from an EMBL/GenBank/DDBJ whole genome shotgun (WGS) entry which is preliminary data.</text>
</comment>
<dbReference type="InterPro" id="IPR018786">
    <property type="entry name" value="Mit_KHE1"/>
</dbReference>
<evidence type="ECO:0000313" key="3">
    <source>
        <dbReference type="Proteomes" id="UP000605846"/>
    </source>
</evidence>
<dbReference type="GO" id="GO:1902600">
    <property type="term" value="P:proton transmembrane transport"/>
    <property type="evidence" value="ECO:0007669"/>
    <property type="project" value="TreeGrafter"/>
</dbReference>
<proteinExistence type="predicted"/>
<keyword evidence="1" id="KW-1133">Transmembrane helix</keyword>
<dbReference type="EMBL" id="JABAYA010000044">
    <property type="protein sequence ID" value="KAF7728059.1"/>
    <property type="molecule type" value="Genomic_DNA"/>
</dbReference>
<evidence type="ECO:0000256" key="1">
    <source>
        <dbReference type="SAM" id="Phobius"/>
    </source>
</evidence>
<feature type="transmembrane region" description="Helical" evidence="1">
    <location>
        <begin position="118"/>
        <end position="138"/>
    </location>
</feature>
<reference evidence="2" key="1">
    <citation type="submission" date="2020-01" db="EMBL/GenBank/DDBJ databases">
        <title>Genome Sequencing of Three Apophysomyces-Like Fungal Strains Confirms a Novel Fungal Genus in the Mucoromycota with divergent Burkholderia-like Endosymbiotic Bacteria.</title>
        <authorList>
            <person name="Stajich J.E."/>
            <person name="Macias A.M."/>
            <person name="Carter-House D."/>
            <person name="Lovett B."/>
            <person name="Kasson L.R."/>
            <person name="Berry K."/>
            <person name="Grigoriev I."/>
            <person name="Chang Y."/>
            <person name="Spatafora J."/>
            <person name="Kasson M.T."/>
        </authorList>
    </citation>
    <scope>NUCLEOTIDE SEQUENCE</scope>
    <source>
        <strain evidence="2">NRRL A-21654</strain>
    </source>
</reference>
<organism evidence="2 3">
    <name type="scientific">Apophysomyces ossiformis</name>
    <dbReference type="NCBI Taxonomy" id="679940"/>
    <lineage>
        <taxon>Eukaryota</taxon>
        <taxon>Fungi</taxon>
        <taxon>Fungi incertae sedis</taxon>
        <taxon>Mucoromycota</taxon>
        <taxon>Mucoromycotina</taxon>
        <taxon>Mucoromycetes</taxon>
        <taxon>Mucorales</taxon>
        <taxon>Mucorineae</taxon>
        <taxon>Mucoraceae</taxon>
        <taxon>Apophysomyces</taxon>
    </lineage>
</organism>
<name>A0A8H7EUH8_9FUNG</name>
<keyword evidence="1" id="KW-0812">Transmembrane</keyword>
<dbReference type="Proteomes" id="UP000605846">
    <property type="component" value="Unassembled WGS sequence"/>
</dbReference>
<sequence>MRVFAVPILSNRWAYYCHSTIPTTSRLTKFVSWSNNKWDQLGTADPKSWKRKLFDHGNNLMNQLDYQEWFLKGVPTKEHLEQQLEKACVYHPSMLKGPAIQDDLDLLLQHREPYHKKYMYYSAYWVPISCTFVIVPLIPNIPLAYNLFRLYSHYKAYKGAQHLQFLSYHNRLEYTPHEKLDETFNGCSLSSTSDISFPAEVSEAFKQPGSKPRLHILQKDIPGALSLETINELAHELELPALELELKRARFQILCEAAHQRFNNRNKKE</sequence>
<dbReference type="AlphaFoldDB" id="A0A8H7EUH8"/>
<accession>A0A8H7EUH8</accession>
<dbReference type="Pfam" id="PF10173">
    <property type="entry name" value="Mit_KHE1"/>
    <property type="match status" value="1"/>
</dbReference>
<dbReference type="PANTHER" id="PTHR28062:SF1">
    <property type="entry name" value="TRANSMEMBRANE PROTEIN"/>
    <property type="match status" value="1"/>
</dbReference>
<gene>
    <name evidence="2" type="ORF">EC973_006696</name>
</gene>
<keyword evidence="3" id="KW-1185">Reference proteome</keyword>
<dbReference type="GO" id="GO:0005743">
    <property type="term" value="C:mitochondrial inner membrane"/>
    <property type="evidence" value="ECO:0007669"/>
    <property type="project" value="TreeGrafter"/>
</dbReference>
<protein>
    <submittedName>
        <fullName evidence="2">Uncharacterized protein</fullName>
    </submittedName>
</protein>
<dbReference type="GO" id="GO:0006813">
    <property type="term" value="P:potassium ion transport"/>
    <property type="evidence" value="ECO:0007669"/>
    <property type="project" value="TreeGrafter"/>
</dbReference>